<comment type="caution">
    <text evidence="1">The sequence shown here is derived from an EMBL/GenBank/DDBJ whole genome shotgun (WGS) entry which is preliminary data.</text>
</comment>
<dbReference type="InterPro" id="IPR015946">
    <property type="entry name" value="KH_dom-like_a/b"/>
</dbReference>
<dbReference type="InterPro" id="IPR003718">
    <property type="entry name" value="OsmC/Ohr_fam"/>
</dbReference>
<evidence type="ECO:0000313" key="1">
    <source>
        <dbReference type="EMBL" id="ODJ86007.1"/>
    </source>
</evidence>
<evidence type="ECO:0000313" key="2">
    <source>
        <dbReference type="Proteomes" id="UP000094769"/>
    </source>
</evidence>
<dbReference type="InterPro" id="IPR036102">
    <property type="entry name" value="OsmC/Ohrsf"/>
</dbReference>
<sequence>MNMDSIQVSFTGGKRIQAKVGDYTIETDQPLKYGGEASAPAPFDLFLASLATCAGIYAWNFCESRKLSTEGMDLRMDCVNDEKKKMIVKVIFRLTLPDGFPEKYRSGIVRAMELCAVKRHMMDTPEFSFDLV</sequence>
<dbReference type="EMBL" id="MARB01000030">
    <property type="protein sequence ID" value="ODJ86007.1"/>
    <property type="molecule type" value="Genomic_DNA"/>
</dbReference>
<protein>
    <submittedName>
        <fullName evidence="1">OsmC-like protein</fullName>
    </submittedName>
</protein>
<dbReference type="PANTHER" id="PTHR39624">
    <property type="entry name" value="PROTEIN INVOLVED IN RIMO-MEDIATED BETA-METHYLTHIOLATION OF RIBOSOMAL PROTEIN S12 YCAO"/>
    <property type="match status" value="1"/>
</dbReference>
<dbReference type="Gene3D" id="3.30.300.20">
    <property type="match status" value="1"/>
</dbReference>
<dbReference type="AlphaFoldDB" id="A0A7Z1ADN2"/>
<proteinExistence type="predicted"/>
<reference evidence="1 2" key="1">
    <citation type="submission" date="2016-06" db="EMBL/GenBank/DDBJ databases">
        <title>Genome sequence of endosymbiont of Candidatus Endolucinida thiodiazotropha.</title>
        <authorList>
            <person name="Poehlein A."/>
            <person name="Koenig S."/>
            <person name="Heiden S.E."/>
            <person name="Thuermer A."/>
            <person name="Voget S."/>
            <person name="Daniel R."/>
            <person name="Markert S."/>
            <person name="Gros O."/>
            <person name="Schweder T."/>
        </authorList>
    </citation>
    <scope>NUCLEOTIDE SEQUENCE [LARGE SCALE GENOMIC DNA]</scope>
    <source>
        <strain evidence="1 2">COS</strain>
    </source>
</reference>
<organism evidence="1 2">
    <name type="scientific">Candidatus Thiodiazotropha endolucinida</name>
    <dbReference type="NCBI Taxonomy" id="1655433"/>
    <lineage>
        <taxon>Bacteria</taxon>
        <taxon>Pseudomonadati</taxon>
        <taxon>Pseudomonadota</taxon>
        <taxon>Gammaproteobacteria</taxon>
        <taxon>Chromatiales</taxon>
        <taxon>Sedimenticolaceae</taxon>
        <taxon>Candidatus Thiodiazotropha</taxon>
    </lineage>
</organism>
<dbReference type="SUPFAM" id="SSF82784">
    <property type="entry name" value="OsmC-like"/>
    <property type="match status" value="1"/>
</dbReference>
<gene>
    <name evidence="1" type="ORF">CODIS_38130</name>
</gene>
<dbReference type="Proteomes" id="UP000094769">
    <property type="component" value="Unassembled WGS sequence"/>
</dbReference>
<dbReference type="PANTHER" id="PTHR39624:SF2">
    <property type="entry name" value="OSMC-LIKE PROTEIN"/>
    <property type="match status" value="1"/>
</dbReference>
<accession>A0A7Z1ADN2</accession>
<dbReference type="OrthoDB" id="9761274at2"/>
<keyword evidence="2" id="KW-1185">Reference proteome</keyword>
<dbReference type="Pfam" id="PF02566">
    <property type="entry name" value="OsmC"/>
    <property type="match status" value="1"/>
</dbReference>
<name>A0A7Z1ADN2_9GAMM</name>